<evidence type="ECO:0008006" key="3">
    <source>
        <dbReference type="Google" id="ProtNLM"/>
    </source>
</evidence>
<comment type="caution">
    <text evidence="1">The sequence shown here is derived from an EMBL/GenBank/DDBJ whole genome shotgun (WGS) entry which is preliminary data.</text>
</comment>
<keyword evidence="2" id="KW-1185">Reference proteome</keyword>
<proteinExistence type="predicted"/>
<evidence type="ECO:0000313" key="2">
    <source>
        <dbReference type="Proteomes" id="UP001583186"/>
    </source>
</evidence>
<organism evidence="1 2">
    <name type="scientific">Sporothrix stenoceras</name>
    <dbReference type="NCBI Taxonomy" id="5173"/>
    <lineage>
        <taxon>Eukaryota</taxon>
        <taxon>Fungi</taxon>
        <taxon>Dikarya</taxon>
        <taxon>Ascomycota</taxon>
        <taxon>Pezizomycotina</taxon>
        <taxon>Sordariomycetes</taxon>
        <taxon>Sordariomycetidae</taxon>
        <taxon>Ophiostomatales</taxon>
        <taxon>Ophiostomataceae</taxon>
        <taxon>Sporothrix</taxon>
    </lineage>
</organism>
<name>A0ABR3ZK92_9PEZI</name>
<sequence length="337" mass="39206">MSPPRPSYYTNPLPGPTAGRWMPPFILIKLEIALRETIFLKDHLQYASINDAALRRVLTPTQRQQWYVDYVNPVDNLRYITELLEEYGNRFIQFYKHCGGSEKSKPSALLQRTALCMHDSAMMDMAVRNGQANQHNGWQGWTPPAPAALKQEMGCVPRATRSWPARLFTTRVPEGILPYFRWIPSPTGWHRNDKTESLDPLNGLRMVPPEPNLEGQYQEPDGTVGDIVQTMILPCGCIGNMDGFDEDRFNELHDFMQTAWPTWQLHWRELYAQGELTQQALDMLLTNRYETSLNKIRAFDVNVFATTRGKETMLEYANMFWRLCGYICPRRQRPEWW</sequence>
<protein>
    <recommendedName>
        <fullName evidence="3">Retrotransposon gag domain-containing protein</fullName>
    </recommendedName>
</protein>
<evidence type="ECO:0000313" key="1">
    <source>
        <dbReference type="EMBL" id="KAL1900569.1"/>
    </source>
</evidence>
<dbReference type="Proteomes" id="UP001583186">
    <property type="component" value="Unassembled WGS sequence"/>
</dbReference>
<reference evidence="1 2" key="1">
    <citation type="journal article" date="2024" name="IMA Fungus">
        <title>IMA Genome - F19 : A genome assembly and annotation guide to empower mycologists, including annotated draft genome sequences of Ceratocystis pirilliformis, Diaporthe australafricana, Fusarium ophioides, Paecilomyces lecythidis, and Sporothrix stenoceras.</title>
        <authorList>
            <person name="Aylward J."/>
            <person name="Wilson A.M."/>
            <person name="Visagie C.M."/>
            <person name="Spraker J."/>
            <person name="Barnes I."/>
            <person name="Buitendag C."/>
            <person name="Ceriani C."/>
            <person name="Del Mar Angel L."/>
            <person name="du Plessis D."/>
            <person name="Fuchs T."/>
            <person name="Gasser K."/>
            <person name="Kramer D."/>
            <person name="Li W."/>
            <person name="Munsamy K."/>
            <person name="Piso A."/>
            <person name="Price J.L."/>
            <person name="Sonnekus B."/>
            <person name="Thomas C."/>
            <person name="van der Nest A."/>
            <person name="van Dijk A."/>
            <person name="van Heerden A."/>
            <person name="van Vuuren N."/>
            <person name="Yilmaz N."/>
            <person name="Duong T.A."/>
            <person name="van der Merwe N.A."/>
            <person name="Wingfield M.J."/>
            <person name="Wingfield B.D."/>
        </authorList>
    </citation>
    <scope>NUCLEOTIDE SEQUENCE [LARGE SCALE GENOMIC DNA]</scope>
    <source>
        <strain evidence="1 2">CMW 5346</strain>
    </source>
</reference>
<dbReference type="EMBL" id="JAWCUI010000009">
    <property type="protein sequence ID" value="KAL1900569.1"/>
    <property type="molecule type" value="Genomic_DNA"/>
</dbReference>
<gene>
    <name evidence="1" type="ORF">Sste5346_002292</name>
</gene>
<accession>A0ABR3ZK92</accession>